<dbReference type="InterPro" id="IPR054206">
    <property type="entry name" value="DUF6912"/>
</dbReference>
<dbReference type="EMBL" id="JAELVF020000001">
    <property type="protein sequence ID" value="MBU7598670.1"/>
    <property type="molecule type" value="Genomic_DNA"/>
</dbReference>
<dbReference type="Pfam" id="PF21853">
    <property type="entry name" value="DUF6912"/>
    <property type="match status" value="1"/>
</dbReference>
<evidence type="ECO:0000313" key="2">
    <source>
        <dbReference type="Proteomes" id="UP000694501"/>
    </source>
</evidence>
<proteinExistence type="predicted"/>
<gene>
    <name evidence="1" type="ORF">JGS22_013860</name>
</gene>
<dbReference type="RefSeq" id="WP_211039810.1">
    <property type="nucleotide sequence ID" value="NZ_JAELVF020000001.1"/>
</dbReference>
<accession>A0A949N284</accession>
<keyword evidence="2" id="KW-1185">Reference proteome</keyword>
<comment type="caution">
    <text evidence="1">The sequence shown here is derived from an EMBL/GenBank/DDBJ whole genome shotgun (WGS) entry which is preliminary data.</text>
</comment>
<reference evidence="1" key="1">
    <citation type="submission" date="2021-06" db="EMBL/GenBank/DDBJ databases">
        <title>Sequencing of actinobacteria type strains.</title>
        <authorList>
            <person name="Nguyen G.-S."/>
            <person name="Wentzel A."/>
        </authorList>
    </citation>
    <scope>NUCLEOTIDE SEQUENCE</scope>
    <source>
        <strain evidence="1">P38-E01</strain>
    </source>
</reference>
<evidence type="ECO:0000313" key="1">
    <source>
        <dbReference type="EMBL" id="MBU7598670.1"/>
    </source>
</evidence>
<dbReference type="Proteomes" id="UP000694501">
    <property type="component" value="Unassembled WGS sequence"/>
</dbReference>
<organism evidence="1 2">
    <name type="scientific">Streptomyces tardus</name>
    <dbReference type="NCBI Taxonomy" id="2780544"/>
    <lineage>
        <taxon>Bacteria</taxon>
        <taxon>Bacillati</taxon>
        <taxon>Actinomycetota</taxon>
        <taxon>Actinomycetes</taxon>
        <taxon>Kitasatosporales</taxon>
        <taxon>Streptomycetaceae</taxon>
        <taxon>Streptomyces</taxon>
    </lineage>
</organism>
<protein>
    <submittedName>
        <fullName evidence="1">Uncharacterized protein</fullName>
    </submittedName>
</protein>
<dbReference type="AlphaFoldDB" id="A0A949N284"/>
<name>A0A949N284_9ACTN</name>
<sequence length="172" mass="18541">MRVYVPLTFRDLEAAHAARELAPAPLVAYAVTPALREWCGTEDQEELEYTALGRAARASLRLLAALTEPERGDPRRVVAAADVSDELVEAEVAQPLDPEGLGEVRLSRAVPLKRVAALHIDDSDAAGDLAEACGAQPAADRGEAQALSIVEDAVEHELLWYGVQELDQLVRP</sequence>